<dbReference type="InterPro" id="IPR006448">
    <property type="entry name" value="Phage_term_ssu_P27"/>
</dbReference>
<dbReference type="STRING" id="1423758.FC41_GL000018"/>
<reference evidence="1 2" key="1">
    <citation type="submission" date="2012-06" db="EMBL/GenBank/DDBJ databases">
        <title>Draft Genome Sequence of Lactobacillus hominis Strain CRBIP 24.179T, isolated from human intestine.</title>
        <authorList>
            <person name="Cousin S."/>
            <person name="Ma L."/>
            <person name="Bizet C."/>
            <person name="Loux V."/>
            <person name="Bouchier C."/>
            <person name="Clermont D."/>
            <person name="Creno S."/>
        </authorList>
    </citation>
    <scope>NUCLEOTIDE SEQUENCE [LARGE SCALE GENOMIC DNA]</scope>
    <source>
        <strain evidence="2">CRBIP 24.179T</strain>
    </source>
</reference>
<keyword evidence="2" id="KW-1185">Reference proteome</keyword>
<dbReference type="PATRIC" id="fig|1423758.3.peg.18"/>
<sequence length="156" mass="17602">MPRRAQSAMLQVLNGNTNRRTKEQLKGRVKQEEKLHVSDQNMDIPISTNAVVKKEYNRIVELFKNSDLLNEADITTLARYADLWGEYVKADRRLTKYGRINQETGKLSPDIALKLKLSAELDKLAKDLGLTPAARASLAISKKDEKVGDDDGDEDF</sequence>
<dbReference type="AlphaFoldDB" id="I7KGW7"/>
<dbReference type="GO" id="GO:0008763">
    <property type="term" value="F:UDP-N-acetylmuramate-L-alanine ligase activity"/>
    <property type="evidence" value="ECO:0007669"/>
    <property type="project" value="UniProtKB-EC"/>
</dbReference>
<dbReference type="Proteomes" id="UP000009320">
    <property type="component" value="Unassembled WGS sequence"/>
</dbReference>
<dbReference type="NCBIfam" id="TIGR01558">
    <property type="entry name" value="sm_term_P27"/>
    <property type="match status" value="1"/>
</dbReference>
<protein>
    <submittedName>
        <fullName evidence="1">p27 family phage terminase small subunit</fullName>
        <ecNumber evidence="1">6.3.2.8</ecNumber>
    </submittedName>
</protein>
<evidence type="ECO:0000313" key="1">
    <source>
        <dbReference type="EMBL" id="CCI81625.1"/>
    </source>
</evidence>
<comment type="caution">
    <text evidence="1">The sequence shown here is derived from an EMBL/GenBank/DDBJ whole genome shotgun (WGS) entry which is preliminary data.</text>
</comment>
<dbReference type="OrthoDB" id="6010489at2"/>
<dbReference type="EC" id="6.3.2.8" evidence="1"/>
<name>I7KGW7_9LACO</name>
<dbReference type="Pfam" id="PF05119">
    <property type="entry name" value="Terminase_4"/>
    <property type="match status" value="1"/>
</dbReference>
<proteinExistence type="predicted"/>
<evidence type="ECO:0000313" key="2">
    <source>
        <dbReference type="Proteomes" id="UP000009320"/>
    </source>
</evidence>
<organism evidence="1 2">
    <name type="scientific">Lactobacillus hominis DSM 23910 = CRBIP 24.179</name>
    <dbReference type="NCBI Taxonomy" id="1423758"/>
    <lineage>
        <taxon>Bacteria</taxon>
        <taxon>Bacillati</taxon>
        <taxon>Bacillota</taxon>
        <taxon>Bacilli</taxon>
        <taxon>Lactobacillales</taxon>
        <taxon>Lactobacillaceae</taxon>
        <taxon>Lactobacillus</taxon>
    </lineage>
</organism>
<gene>
    <name evidence="1" type="ORF">BN55_09475</name>
</gene>
<dbReference type="EMBL" id="CAKE01000004">
    <property type="protein sequence ID" value="CCI81625.1"/>
    <property type="molecule type" value="Genomic_DNA"/>
</dbReference>
<keyword evidence="1" id="KW-0436">Ligase</keyword>
<accession>I7KGW7</accession>
<dbReference type="eggNOG" id="COG3747">
    <property type="taxonomic scope" value="Bacteria"/>
</dbReference>